<reference evidence="2 3" key="1">
    <citation type="journal article" date="2018" name="PLoS Genet.">
        <title>Population sequencing reveals clonal diversity and ancestral inbreeding in the grapevine cultivar Chardonnay.</title>
        <authorList>
            <person name="Roach M.J."/>
            <person name="Johnson D.L."/>
            <person name="Bohlmann J."/>
            <person name="van Vuuren H.J."/>
            <person name="Jones S.J."/>
            <person name="Pretorius I.S."/>
            <person name="Schmidt S.A."/>
            <person name="Borneman A.R."/>
        </authorList>
    </citation>
    <scope>NUCLEOTIDE SEQUENCE [LARGE SCALE GENOMIC DNA]</scope>
    <source>
        <strain evidence="3">cv. Chardonnay</strain>
        <tissue evidence="2">Leaf</tissue>
    </source>
</reference>
<dbReference type="Gene3D" id="3.60.10.10">
    <property type="entry name" value="Endonuclease/exonuclease/phosphatase"/>
    <property type="match status" value="1"/>
</dbReference>
<dbReference type="InterPro" id="IPR036691">
    <property type="entry name" value="Endo/exonu/phosph_ase_sf"/>
</dbReference>
<evidence type="ECO:0000259" key="1">
    <source>
        <dbReference type="PROSITE" id="PS50878"/>
    </source>
</evidence>
<dbReference type="PANTHER" id="PTHR33116">
    <property type="entry name" value="REVERSE TRANSCRIPTASE ZINC-BINDING DOMAIN-CONTAINING PROTEIN-RELATED-RELATED"/>
    <property type="match status" value="1"/>
</dbReference>
<dbReference type="SUPFAM" id="SSF56219">
    <property type="entry name" value="DNase I-like"/>
    <property type="match status" value="1"/>
</dbReference>
<dbReference type="InterPro" id="IPR005135">
    <property type="entry name" value="Endo/exonuclease/phosphatase"/>
</dbReference>
<dbReference type="CDD" id="cd01650">
    <property type="entry name" value="RT_nLTR_like"/>
    <property type="match status" value="1"/>
</dbReference>
<sequence length="1097" mass="125688">MELAATGGDTASREGCWDLIEINCDALEVQNPEWTPVLSGPQVLRSEKETNWEESSLAKFSKLLGFSIEGLEREILDFLSKIRKRRERIHSKGLLEKSKFERELKRGANDVNKRRIIKSVVRKQKVDLVCIQETKIQLMTDGVVKSLGVGRFLDWRTLEAAGAAGGVLICWDKRSLEMLEWEEGQFSISCKFRTVENGAVWVFTGVYGYFTKEDRECLWDELGAVKGLWGDPWCVGGDFNVILAQGERSRQGRVTPAMRRFAQVMDDLELIDLPLQGGSFTWSGGLHNQAWARLDRFLVSPIWLDQFSNVTQKRLSRPISDHFPITIEGGGKRRGPSPFRFENMWLKVERFKDLLRSWWQGMSVSGRASYKLATKLKGIKQNLKVWNREVFGNLESNKLATLQQVDYWDQVESERSLSEEEFSKKKEAKEGYAKWVKLEEIHWRQLSRELWLREGDKNTGYFHRMTNAHQRRHTMERIKISGAWLSEEHAVRTGIVDVFHRLLTEDSEWKADIGGLNLNQISQQEADILELPFMEEGEFVKEEVLEMFKEFHEHNAFLKSLNTMFLVLIPKKGGAEELGDFRPISLLGGLYKLLAKVLANRIKNVIGRMVSSDQNAFVMGRQILDASLIANEVIDSWKKEGKKGLICKLDIEKAYDSVNWQFLMRVMEKMGFGTKWREWIWSCISTTKFSVLVNGEPTGFFSSSKGLRQGDPLSPYLFIMGMEVLSALIRRAMEGGCITRCRIQRAASGLRINLAKSEIITTGEVDEILEMAVELGCKVGQLPSTYLGLPLGAPNKAGYVWDGVEERMRWKLALWKRQYLSKGGSGKKTRKIAKRFLVGGGSTERKAHLVSWERVCVSKEKGGLGLRKLVYLNKALLGKWVWRFARAKEEMWKRVLVAKYGQEEFGWRTKKANGAFGVGLWKEILKEADWCWNNMTFKNSGQGGWNLRFIRGFNDWELTLVDELLQILRSQRITLEEDLALWKGGKNGKFDVKDAYGLLTSHSTLLFPKKGIWVENVPSKLAFFAWEATWGRVLTIDRLQKRGWQIPNRCYLCGSDEENVNHLLIHCTVASVLWGMVLSLFGAQWVFPETVKEAVIS</sequence>
<evidence type="ECO:0000313" key="2">
    <source>
        <dbReference type="EMBL" id="RVX07430.1"/>
    </source>
</evidence>
<proteinExistence type="predicted"/>
<protein>
    <submittedName>
        <fullName evidence="2">Transposon TX1 uncharacterized 149 kDa protein</fullName>
    </submittedName>
</protein>
<dbReference type="InterPro" id="IPR000477">
    <property type="entry name" value="RT_dom"/>
</dbReference>
<dbReference type="GO" id="GO:0003824">
    <property type="term" value="F:catalytic activity"/>
    <property type="evidence" value="ECO:0007669"/>
    <property type="project" value="InterPro"/>
</dbReference>
<dbReference type="EMBL" id="QGNW01000046">
    <property type="protein sequence ID" value="RVX07430.1"/>
    <property type="molecule type" value="Genomic_DNA"/>
</dbReference>
<name>A0A438JEQ6_VITVI</name>
<dbReference type="Pfam" id="PF00078">
    <property type="entry name" value="RVT_1"/>
    <property type="match status" value="1"/>
</dbReference>
<organism evidence="2 3">
    <name type="scientific">Vitis vinifera</name>
    <name type="common">Grape</name>
    <dbReference type="NCBI Taxonomy" id="29760"/>
    <lineage>
        <taxon>Eukaryota</taxon>
        <taxon>Viridiplantae</taxon>
        <taxon>Streptophyta</taxon>
        <taxon>Embryophyta</taxon>
        <taxon>Tracheophyta</taxon>
        <taxon>Spermatophyta</taxon>
        <taxon>Magnoliopsida</taxon>
        <taxon>eudicotyledons</taxon>
        <taxon>Gunneridae</taxon>
        <taxon>Pentapetalae</taxon>
        <taxon>rosids</taxon>
        <taxon>Vitales</taxon>
        <taxon>Vitaceae</taxon>
        <taxon>Viteae</taxon>
        <taxon>Vitis</taxon>
    </lineage>
</organism>
<dbReference type="Proteomes" id="UP000288805">
    <property type="component" value="Unassembled WGS sequence"/>
</dbReference>
<gene>
    <name evidence="2" type="primary">YTX2_360</name>
    <name evidence="2" type="ORF">CK203_022653</name>
</gene>
<feature type="domain" description="Reverse transcriptase" evidence="1">
    <location>
        <begin position="550"/>
        <end position="806"/>
    </location>
</feature>
<dbReference type="PROSITE" id="PS50878">
    <property type="entry name" value="RT_POL"/>
    <property type="match status" value="1"/>
</dbReference>
<evidence type="ECO:0000313" key="3">
    <source>
        <dbReference type="Proteomes" id="UP000288805"/>
    </source>
</evidence>
<dbReference type="InterPro" id="IPR026960">
    <property type="entry name" value="RVT-Znf"/>
</dbReference>
<dbReference type="Pfam" id="PF03372">
    <property type="entry name" value="Exo_endo_phos"/>
    <property type="match status" value="1"/>
</dbReference>
<dbReference type="AlphaFoldDB" id="A0A438JEQ6"/>
<dbReference type="SUPFAM" id="SSF56672">
    <property type="entry name" value="DNA/RNA polymerases"/>
    <property type="match status" value="1"/>
</dbReference>
<dbReference type="InterPro" id="IPR043502">
    <property type="entry name" value="DNA/RNA_pol_sf"/>
</dbReference>
<accession>A0A438JEQ6</accession>
<dbReference type="PANTHER" id="PTHR33116:SF78">
    <property type="entry name" value="OS12G0587133 PROTEIN"/>
    <property type="match status" value="1"/>
</dbReference>
<dbReference type="Pfam" id="PF13966">
    <property type="entry name" value="zf-RVT"/>
    <property type="match status" value="1"/>
</dbReference>
<comment type="caution">
    <text evidence="2">The sequence shown here is derived from an EMBL/GenBank/DDBJ whole genome shotgun (WGS) entry which is preliminary data.</text>
</comment>